<dbReference type="InterPro" id="IPR029044">
    <property type="entry name" value="Nucleotide-diphossugar_trans"/>
</dbReference>
<keyword evidence="4" id="KW-1185">Reference proteome</keyword>
<sequence length="454" mass="51049">MVRGTHAACPAPSSFNAVLFSKDQTGCCRPAHVDLYVCSTSNMIAPRLARRFQYKLAIISALAFCLTAWVLLAHKQPPRQSLDEEALRRGFPLVYKHIHSFRGKGGAWYIPPEWMKSDQTPPRTIIEAARIASQAAQSHPERHIPFSNIPLIVHQKWNTARLNGTDARIVSFVETWLTHSTLPEEDSSPMAYFLWDDQGVLSLVKELESPLADDFTNVFSPVEKVDIFRIMVCKWFGGIYGDIDTKPLQHPARWIQQSDIAEWTDELTGKTHGLDSTALRRLLQTPAQAAQPVNAIWGIECDSDPKTDAHWRMGYTYAIQLTNWALASAPRHPILQRFLDRLVDKANEAKQAALHTSTGGLSQLHYDPLTRTGPAAVTEVTRKWLEERQGLRWDALTGLKDNGKTKLAGDVLILPMTGFRYTSPPRRMLRITNASVLPTSFADEDIAQPDKREV</sequence>
<evidence type="ECO:0000313" key="3">
    <source>
        <dbReference type="EMBL" id="KAH0591730.1"/>
    </source>
</evidence>
<dbReference type="InterPro" id="IPR007577">
    <property type="entry name" value="GlycoTrfase_DXD_sugar-bd_CS"/>
</dbReference>
<dbReference type="GO" id="GO:0000009">
    <property type="term" value="F:alpha-1,6-mannosyltransferase activity"/>
    <property type="evidence" value="ECO:0007669"/>
    <property type="project" value="InterPro"/>
</dbReference>
<name>A0A9P8M420_9HYPO</name>
<dbReference type="Pfam" id="PF04488">
    <property type="entry name" value="Gly_transf_sug"/>
    <property type="match status" value="1"/>
</dbReference>
<dbReference type="PANTHER" id="PTHR31834:SF10">
    <property type="entry name" value="TRANSFERASE, PUTATIVE (AFU_ORTHOLOGUE AFUA_8G02040)-RELATED"/>
    <property type="match status" value="1"/>
</dbReference>
<dbReference type="Proteomes" id="UP000764110">
    <property type="component" value="Unassembled WGS sequence"/>
</dbReference>
<accession>A0A9P8M420</accession>
<keyword evidence="2" id="KW-0812">Transmembrane</keyword>
<gene>
    <name evidence="3" type="ORF">MHUMG1_10530</name>
</gene>
<comment type="similarity">
    <text evidence="1">Belongs to the glycosyltransferase 32 family.</text>
</comment>
<organism evidence="3 4">
    <name type="scientific">Metarhizium humberi</name>
    <dbReference type="NCBI Taxonomy" id="2596975"/>
    <lineage>
        <taxon>Eukaryota</taxon>
        <taxon>Fungi</taxon>
        <taxon>Dikarya</taxon>
        <taxon>Ascomycota</taxon>
        <taxon>Pezizomycotina</taxon>
        <taxon>Sordariomycetes</taxon>
        <taxon>Hypocreomycetidae</taxon>
        <taxon>Hypocreales</taxon>
        <taxon>Clavicipitaceae</taxon>
        <taxon>Metarhizium</taxon>
    </lineage>
</organism>
<evidence type="ECO:0000256" key="1">
    <source>
        <dbReference type="ARBA" id="ARBA00009003"/>
    </source>
</evidence>
<dbReference type="GO" id="GO:0000136">
    <property type="term" value="C:mannan polymerase complex"/>
    <property type="evidence" value="ECO:0007669"/>
    <property type="project" value="TreeGrafter"/>
</dbReference>
<dbReference type="InterPro" id="IPR039367">
    <property type="entry name" value="Och1-like"/>
</dbReference>
<dbReference type="EMBL" id="JACEFI010000050">
    <property type="protein sequence ID" value="KAH0591730.1"/>
    <property type="molecule type" value="Genomic_DNA"/>
</dbReference>
<protein>
    <recommendedName>
        <fullName evidence="5">Glycosyltransferase, DXD sugar-binding motif protein</fullName>
    </recommendedName>
</protein>
<comment type="caution">
    <text evidence="3">The sequence shown here is derived from an EMBL/GenBank/DDBJ whole genome shotgun (WGS) entry which is preliminary data.</text>
</comment>
<keyword evidence="2" id="KW-0472">Membrane</keyword>
<dbReference type="PANTHER" id="PTHR31834">
    <property type="entry name" value="INITIATION-SPECIFIC ALPHA-1,6-MANNOSYLTRANSFERASE"/>
    <property type="match status" value="1"/>
</dbReference>
<dbReference type="GO" id="GO:0006487">
    <property type="term" value="P:protein N-linked glycosylation"/>
    <property type="evidence" value="ECO:0007669"/>
    <property type="project" value="TreeGrafter"/>
</dbReference>
<dbReference type="AlphaFoldDB" id="A0A9P8M420"/>
<dbReference type="Gene3D" id="3.90.550.20">
    <property type="match status" value="1"/>
</dbReference>
<dbReference type="SUPFAM" id="SSF53448">
    <property type="entry name" value="Nucleotide-diphospho-sugar transferases"/>
    <property type="match status" value="1"/>
</dbReference>
<feature type="transmembrane region" description="Helical" evidence="2">
    <location>
        <begin position="52"/>
        <end position="72"/>
    </location>
</feature>
<proteinExistence type="inferred from homology"/>
<evidence type="ECO:0008006" key="5">
    <source>
        <dbReference type="Google" id="ProtNLM"/>
    </source>
</evidence>
<keyword evidence="2" id="KW-1133">Transmembrane helix</keyword>
<evidence type="ECO:0000256" key="2">
    <source>
        <dbReference type="SAM" id="Phobius"/>
    </source>
</evidence>
<reference evidence="3 4" key="1">
    <citation type="submission" date="2020-07" db="EMBL/GenBank/DDBJ databases">
        <title>Metarhizium humberi genome.</title>
        <authorList>
            <person name="Lysoe E."/>
        </authorList>
    </citation>
    <scope>NUCLEOTIDE SEQUENCE [LARGE SCALE GENOMIC DNA]</scope>
    <source>
        <strain evidence="3 4">ESALQ1638</strain>
    </source>
</reference>
<evidence type="ECO:0000313" key="4">
    <source>
        <dbReference type="Proteomes" id="UP000764110"/>
    </source>
</evidence>